<keyword evidence="11" id="KW-1185">Reference proteome</keyword>
<dbReference type="Proteomes" id="UP000320876">
    <property type="component" value="Unassembled WGS sequence"/>
</dbReference>
<organism evidence="10 11">
    <name type="scientific">Amycolatopsis cihanbeyliensis</name>
    <dbReference type="NCBI Taxonomy" id="1128664"/>
    <lineage>
        <taxon>Bacteria</taxon>
        <taxon>Bacillati</taxon>
        <taxon>Actinomycetota</taxon>
        <taxon>Actinomycetes</taxon>
        <taxon>Pseudonocardiales</taxon>
        <taxon>Pseudonocardiaceae</taxon>
        <taxon>Amycolatopsis</taxon>
    </lineage>
</organism>
<protein>
    <submittedName>
        <fullName evidence="10">RND superfamily putative drug exporter</fullName>
    </submittedName>
</protein>
<comment type="caution">
    <text evidence="10">The sequence shown here is derived from an EMBL/GenBank/DDBJ whole genome shotgun (WGS) entry which is preliminary data.</text>
</comment>
<feature type="transmembrane region" description="Helical" evidence="8">
    <location>
        <begin position="20"/>
        <end position="38"/>
    </location>
</feature>
<dbReference type="Gene3D" id="1.20.1640.10">
    <property type="entry name" value="Multidrug efflux transporter AcrB transmembrane domain"/>
    <property type="match status" value="2"/>
</dbReference>
<dbReference type="InterPro" id="IPR004869">
    <property type="entry name" value="MMPL_dom"/>
</dbReference>
<gene>
    <name evidence="10" type="ORF">FB471_4177</name>
</gene>
<dbReference type="OrthoDB" id="2365435at2"/>
<dbReference type="InterPro" id="IPR000731">
    <property type="entry name" value="SSD"/>
</dbReference>
<feature type="transmembrane region" description="Helical" evidence="8">
    <location>
        <begin position="948"/>
        <end position="972"/>
    </location>
</feature>
<evidence type="ECO:0000256" key="6">
    <source>
        <dbReference type="ARBA" id="ARBA00023136"/>
    </source>
</evidence>
<feature type="transmembrane region" description="Helical" evidence="8">
    <location>
        <begin position="326"/>
        <end position="348"/>
    </location>
</feature>
<dbReference type="PANTHER" id="PTHR33406:SF6">
    <property type="entry name" value="MEMBRANE PROTEIN YDGH-RELATED"/>
    <property type="match status" value="1"/>
</dbReference>
<evidence type="ECO:0000313" key="11">
    <source>
        <dbReference type="Proteomes" id="UP000320876"/>
    </source>
</evidence>
<keyword evidence="6 8" id="KW-0472">Membrane</keyword>
<name>A0A542DMS3_AMYCI</name>
<evidence type="ECO:0000256" key="5">
    <source>
        <dbReference type="ARBA" id="ARBA00022989"/>
    </source>
</evidence>
<dbReference type="SUPFAM" id="SSF82866">
    <property type="entry name" value="Multidrug efflux transporter AcrB transmembrane domain"/>
    <property type="match status" value="2"/>
</dbReference>
<feature type="transmembrane region" description="Helical" evidence="8">
    <location>
        <begin position="913"/>
        <end position="936"/>
    </location>
</feature>
<dbReference type="InterPro" id="IPR050545">
    <property type="entry name" value="Mycobact_MmpL"/>
</dbReference>
<feature type="region of interest" description="Disordered" evidence="7">
    <location>
        <begin position="703"/>
        <end position="725"/>
    </location>
</feature>
<dbReference type="PANTHER" id="PTHR33406">
    <property type="entry name" value="MEMBRANE PROTEIN MJ1562-RELATED"/>
    <property type="match status" value="1"/>
</dbReference>
<feature type="transmembrane region" description="Helical" evidence="8">
    <location>
        <begin position="880"/>
        <end position="901"/>
    </location>
</feature>
<comment type="similarity">
    <text evidence="2">Belongs to the resistance-nodulation-cell division (RND) (TC 2.A.6) family. MmpL subfamily.</text>
</comment>
<evidence type="ECO:0000256" key="8">
    <source>
        <dbReference type="SAM" id="Phobius"/>
    </source>
</evidence>
<feature type="transmembrane region" description="Helical" evidence="8">
    <location>
        <begin position="377"/>
        <end position="397"/>
    </location>
</feature>
<feature type="transmembrane region" description="Helical" evidence="8">
    <location>
        <begin position="293"/>
        <end position="314"/>
    </location>
</feature>
<keyword evidence="5 8" id="KW-1133">Transmembrane helix</keyword>
<evidence type="ECO:0000313" key="10">
    <source>
        <dbReference type="EMBL" id="TQJ04388.1"/>
    </source>
</evidence>
<feature type="transmembrane region" description="Helical" evidence="8">
    <location>
        <begin position="218"/>
        <end position="239"/>
    </location>
</feature>
<proteinExistence type="inferred from homology"/>
<feature type="domain" description="SSD" evidence="9">
    <location>
        <begin position="217"/>
        <end position="347"/>
    </location>
</feature>
<dbReference type="Gene3D" id="1.10.287.950">
    <property type="entry name" value="Methyl-accepting chemotaxis protein"/>
    <property type="match status" value="1"/>
</dbReference>
<keyword evidence="3" id="KW-1003">Cell membrane</keyword>
<evidence type="ECO:0000259" key="9">
    <source>
        <dbReference type="PROSITE" id="PS50156"/>
    </source>
</evidence>
<dbReference type="Pfam" id="PF03176">
    <property type="entry name" value="MMPL"/>
    <property type="match status" value="2"/>
</dbReference>
<dbReference type="PROSITE" id="PS50156">
    <property type="entry name" value="SSD"/>
    <property type="match status" value="1"/>
</dbReference>
<sequence>MARHQHGTFARLGRLVTRYAGVIIVCWVAAAAGLNLAIPQVEKVIAERSAPFVPTTAESVRAVQEMANRFQESGSQALAFVVMSNDNGLTDVDREYYRLLVDRLRADTEHVAVVQDVISRPALADSMNSADGKAVYLPVGLRGSIGTPEVGAGVAAVRAATEEQVHSEHLEVHVTGPSATIADELHETDSSIAMITVATVVLITIILLLIYRSVLTALIPIVAIGISLAVSRAVIALLGGNFLPVSTFTTALTTAIVLGAGTDYGVFLISRFHEHRRAGQAPDTAIATATSRVAAVIVASGATVAAACACLFLAEIGIFRTTGPGVSISIVITLLVALTLIPAMLTVAARRGHAEPRRAPSARYWRSSGARVVRKPVPVLALSLVLLIALAAFLPGLRLSFDERGVQPADTDSNLGYAGLREHFPANELLPDYLLIEADHDLRNPESLAALETVSAAVAKVDGVNTVRSATRPLGETITEASVGYQSGEVGKRLDAAANELAEGQGDADRLAGGAADLSDATGALAEGAGGLSDGTARLAEGSRAAVDGAGKLLAGLREAGGGVGTAAEGAARLERGAKQLAEGARELAGTLTSAYQQAKSLADSIGLALEGLNASPLCGADPFCREVRKGLNEVYHANRDTLLSGLRRLAEGSRQLAEGNGRLATQIARLNSGLHEAEQGIQELATAQRRFERKLGELAAGAGEAHRGATELAEGAGRTADGAERVEDGTAELTESTEELRGGLREAADFLLNLGTAAKDPAIGGFYLPANAFDNPDLALASGYFLSPDGRTARMIVLGDSDPFGTEAMHRARAVRAAAERAVPETPLAGSRIAATGMAATNADLDDLVQEDFLLVALLALGTVLVILFLLLRSVLAPLYLLVSVVLSYASAIGLSVAVWQHLLGQNLHWSVAPISFIALVAVGADYNLLLISRIRDESARGTRSGVIRAVGATGGVITSAGVIFAASMFAMMTGNVTTLAQIGFTVGAGLLIDTFVVRTLTVPATAALLGEANWWPRTRGG</sequence>
<feature type="transmembrane region" description="Helical" evidence="8">
    <location>
        <begin position="854"/>
        <end position="873"/>
    </location>
</feature>
<dbReference type="EMBL" id="VFML01000001">
    <property type="protein sequence ID" value="TQJ04388.1"/>
    <property type="molecule type" value="Genomic_DNA"/>
</dbReference>
<comment type="subcellular location">
    <subcellularLocation>
        <location evidence="1">Cell membrane</location>
        <topology evidence="1">Multi-pass membrane protein</topology>
    </subcellularLocation>
</comment>
<reference evidence="10 11" key="1">
    <citation type="submission" date="2019-06" db="EMBL/GenBank/DDBJ databases">
        <title>Sequencing the genomes of 1000 actinobacteria strains.</title>
        <authorList>
            <person name="Klenk H.-P."/>
        </authorList>
    </citation>
    <scope>NUCLEOTIDE SEQUENCE [LARGE SCALE GENOMIC DNA]</scope>
    <source>
        <strain evidence="10 11">DSM 45679</strain>
    </source>
</reference>
<evidence type="ECO:0000256" key="7">
    <source>
        <dbReference type="SAM" id="MobiDB-lite"/>
    </source>
</evidence>
<feature type="transmembrane region" description="Helical" evidence="8">
    <location>
        <begin position="251"/>
        <end position="272"/>
    </location>
</feature>
<evidence type="ECO:0000256" key="3">
    <source>
        <dbReference type="ARBA" id="ARBA00022475"/>
    </source>
</evidence>
<evidence type="ECO:0000256" key="4">
    <source>
        <dbReference type="ARBA" id="ARBA00022692"/>
    </source>
</evidence>
<accession>A0A542DMS3</accession>
<evidence type="ECO:0000256" key="1">
    <source>
        <dbReference type="ARBA" id="ARBA00004651"/>
    </source>
</evidence>
<feature type="transmembrane region" description="Helical" evidence="8">
    <location>
        <begin position="192"/>
        <end position="211"/>
    </location>
</feature>
<dbReference type="AlphaFoldDB" id="A0A542DMS3"/>
<evidence type="ECO:0000256" key="2">
    <source>
        <dbReference type="ARBA" id="ARBA00010157"/>
    </source>
</evidence>
<keyword evidence="4 8" id="KW-0812">Transmembrane</keyword>
<dbReference type="GO" id="GO:0005886">
    <property type="term" value="C:plasma membrane"/>
    <property type="evidence" value="ECO:0007669"/>
    <property type="project" value="UniProtKB-SubCell"/>
</dbReference>